<evidence type="ECO:0000256" key="3">
    <source>
        <dbReference type="ARBA" id="ARBA00022679"/>
    </source>
</evidence>
<evidence type="ECO:0000256" key="2">
    <source>
        <dbReference type="ARBA" id="ARBA00022676"/>
    </source>
</evidence>
<dbReference type="Proteomes" id="UP001501570">
    <property type="component" value="Unassembled WGS sequence"/>
</dbReference>
<proteinExistence type="inferred from homology"/>
<accession>A0ABP9RS64</accession>
<feature type="domain" description="Glycosyl transferase family 1" evidence="5">
    <location>
        <begin position="222"/>
        <end position="376"/>
    </location>
</feature>
<name>A0ABP9RS64_9ACTN</name>
<dbReference type="PANTHER" id="PTHR12526:SF640">
    <property type="entry name" value="COLANIC ACID BIOSYNTHESIS GLYCOSYLTRANSFERASE WCAL-RELATED"/>
    <property type="match status" value="1"/>
</dbReference>
<dbReference type="RefSeq" id="WP_345629667.1">
    <property type="nucleotide sequence ID" value="NZ_BAABJQ010000007.1"/>
</dbReference>
<dbReference type="PANTHER" id="PTHR12526">
    <property type="entry name" value="GLYCOSYLTRANSFERASE"/>
    <property type="match status" value="1"/>
</dbReference>
<dbReference type="SUPFAM" id="SSF53756">
    <property type="entry name" value="UDP-Glycosyltransferase/glycogen phosphorylase"/>
    <property type="match status" value="1"/>
</dbReference>
<comment type="caution">
    <text evidence="7">The sequence shown here is derived from an EMBL/GenBank/DDBJ whole genome shotgun (WGS) entry which is preliminary data.</text>
</comment>
<comment type="similarity">
    <text evidence="1">Belongs to the glycosyltransferase group 1 family. Glycosyltransferase 4 subfamily.</text>
</comment>
<feature type="domain" description="Glycosyltransferase subfamily 4-like N-terminal" evidence="6">
    <location>
        <begin position="78"/>
        <end position="202"/>
    </location>
</feature>
<feature type="region of interest" description="Disordered" evidence="4">
    <location>
        <begin position="404"/>
        <end position="434"/>
    </location>
</feature>
<dbReference type="InterPro" id="IPR001296">
    <property type="entry name" value="Glyco_trans_1"/>
</dbReference>
<evidence type="ECO:0000256" key="4">
    <source>
        <dbReference type="SAM" id="MobiDB-lite"/>
    </source>
</evidence>
<dbReference type="InterPro" id="IPR028098">
    <property type="entry name" value="Glyco_trans_4-like_N"/>
</dbReference>
<keyword evidence="2" id="KW-0328">Glycosyltransferase</keyword>
<keyword evidence="8" id="KW-1185">Reference proteome</keyword>
<protein>
    <submittedName>
        <fullName evidence="7">Uncharacterized protein</fullName>
    </submittedName>
</protein>
<sequence length="434" mass="44896">MRAGDESEPALRVVHVNHTAHRGGAELALVRLLGARYDWRAALCAPPGGGGPEDSHDAEDSNDAFAGLAGRGVELDRRLPGLPGGGTRGGPALAIRYLAALRAGARSLASSPPFRDADLVHANTAAAAIIGALANRGRPVPLVVHLRDLVTPQSLGRAGFTAFTRIALRRASGVIANSASTLESAAGLIPSGVPAAVIPSPIGIHAPDGPDPGRAARPVRRIGVVGRLQHWKGQHVFLHAFALAFRDTDVRAYLAGAAQPDEPGYTDELRALAARLGIAGQVTLLGYVEDVAGLLDSLDILVHASIRPEPLGQSVLQGLAYAKPVVASEGGGPSEWIRSGVNGLLVAPDQAEALAAALRSLAEDADLRTRLAEAAARTPGILADDECALAHGRFFREVVGAGARPVPRQPIPRQPVRRQAEEQPAGRPEGGLGG</sequence>
<dbReference type="Gene3D" id="3.40.50.2000">
    <property type="entry name" value="Glycogen Phosphorylase B"/>
    <property type="match status" value="2"/>
</dbReference>
<organism evidence="7 8">
    <name type="scientific">Rugosimonospora acidiphila</name>
    <dbReference type="NCBI Taxonomy" id="556531"/>
    <lineage>
        <taxon>Bacteria</taxon>
        <taxon>Bacillati</taxon>
        <taxon>Actinomycetota</taxon>
        <taxon>Actinomycetes</taxon>
        <taxon>Micromonosporales</taxon>
        <taxon>Micromonosporaceae</taxon>
        <taxon>Rugosimonospora</taxon>
    </lineage>
</organism>
<gene>
    <name evidence="7" type="ORF">GCM10023322_28130</name>
</gene>
<evidence type="ECO:0000313" key="8">
    <source>
        <dbReference type="Proteomes" id="UP001501570"/>
    </source>
</evidence>
<evidence type="ECO:0000259" key="5">
    <source>
        <dbReference type="Pfam" id="PF00534"/>
    </source>
</evidence>
<evidence type="ECO:0000313" key="7">
    <source>
        <dbReference type="EMBL" id="GAA5185114.1"/>
    </source>
</evidence>
<evidence type="ECO:0000256" key="1">
    <source>
        <dbReference type="ARBA" id="ARBA00009481"/>
    </source>
</evidence>
<keyword evidence="3" id="KW-0808">Transferase</keyword>
<dbReference type="Pfam" id="PF13439">
    <property type="entry name" value="Glyco_transf_4"/>
    <property type="match status" value="1"/>
</dbReference>
<reference evidence="8" key="1">
    <citation type="journal article" date="2019" name="Int. J. Syst. Evol. Microbiol.">
        <title>The Global Catalogue of Microorganisms (GCM) 10K type strain sequencing project: providing services to taxonomists for standard genome sequencing and annotation.</title>
        <authorList>
            <consortium name="The Broad Institute Genomics Platform"/>
            <consortium name="The Broad Institute Genome Sequencing Center for Infectious Disease"/>
            <person name="Wu L."/>
            <person name="Ma J."/>
        </authorList>
    </citation>
    <scope>NUCLEOTIDE SEQUENCE [LARGE SCALE GENOMIC DNA]</scope>
    <source>
        <strain evidence="8">JCM 18304</strain>
    </source>
</reference>
<evidence type="ECO:0000259" key="6">
    <source>
        <dbReference type="Pfam" id="PF13439"/>
    </source>
</evidence>
<dbReference type="EMBL" id="BAABJQ010000007">
    <property type="protein sequence ID" value="GAA5185114.1"/>
    <property type="molecule type" value="Genomic_DNA"/>
</dbReference>
<dbReference type="Pfam" id="PF00534">
    <property type="entry name" value="Glycos_transf_1"/>
    <property type="match status" value="1"/>
</dbReference>